<feature type="compositionally biased region" description="Polar residues" evidence="1">
    <location>
        <begin position="1"/>
        <end position="17"/>
    </location>
</feature>
<dbReference type="EMBL" id="PKPP01008214">
    <property type="protein sequence ID" value="PWA51276.1"/>
    <property type="molecule type" value="Genomic_DNA"/>
</dbReference>
<evidence type="ECO:0000313" key="4">
    <source>
        <dbReference type="Proteomes" id="UP000245207"/>
    </source>
</evidence>
<sequence>MSFTAPKTQSPPTSQFTPRVAPVWKPRGRGKNNCYWYINETKILIDVLQEIAYDPAWKTDGGFRSNYLTEMYKRILSKMPNFSKQIFPHIESNIKWLKTKFNTINDMLKQSGCQWDNMEKKDSM</sequence>
<proteinExistence type="predicted"/>
<dbReference type="PANTHER" id="PTHR46250:SF15">
    <property type="entry name" value="OS01G0523800 PROTEIN"/>
    <property type="match status" value="1"/>
</dbReference>
<keyword evidence="4" id="KW-1185">Reference proteome</keyword>
<dbReference type="AlphaFoldDB" id="A0A2U1LQJ0"/>
<dbReference type="InterPro" id="IPR024752">
    <property type="entry name" value="Myb/SANT-like_dom"/>
</dbReference>
<organism evidence="3 4">
    <name type="scientific">Artemisia annua</name>
    <name type="common">Sweet wormwood</name>
    <dbReference type="NCBI Taxonomy" id="35608"/>
    <lineage>
        <taxon>Eukaryota</taxon>
        <taxon>Viridiplantae</taxon>
        <taxon>Streptophyta</taxon>
        <taxon>Embryophyta</taxon>
        <taxon>Tracheophyta</taxon>
        <taxon>Spermatophyta</taxon>
        <taxon>Magnoliopsida</taxon>
        <taxon>eudicotyledons</taxon>
        <taxon>Gunneridae</taxon>
        <taxon>Pentapetalae</taxon>
        <taxon>asterids</taxon>
        <taxon>campanulids</taxon>
        <taxon>Asterales</taxon>
        <taxon>Asteraceae</taxon>
        <taxon>Asteroideae</taxon>
        <taxon>Anthemideae</taxon>
        <taxon>Artemisiinae</taxon>
        <taxon>Artemisia</taxon>
    </lineage>
</organism>
<evidence type="ECO:0000259" key="2">
    <source>
        <dbReference type="Pfam" id="PF12776"/>
    </source>
</evidence>
<dbReference type="OrthoDB" id="1746344at2759"/>
<feature type="region of interest" description="Disordered" evidence="1">
    <location>
        <begin position="1"/>
        <end position="30"/>
    </location>
</feature>
<protein>
    <submittedName>
        <fullName evidence="3">Myb/SANT-like domain-containing protein</fullName>
    </submittedName>
</protein>
<dbReference type="Proteomes" id="UP000245207">
    <property type="component" value="Unassembled WGS sequence"/>
</dbReference>
<evidence type="ECO:0000313" key="3">
    <source>
        <dbReference type="EMBL" id="PWA51276.1"/>
    </source>
</evidence>
<reference evidence="3 4" key="1">
    <citation type="journal article" date="2018" name="Mol. Plant">
        <title>The genome of Artemisia annua provides insight into the evolution of Asteraceae family and artemisinin biosynthesis.</title>
        <authorList>
            <person name="Shen Q."/>
            <person name="Zhang L."/>
            <person name="Liao Z."/>
            <person name="Wang S."/>
            <person name="Yan T."/>
            <person name="Shi P."/>
            <person name="Liu M."/>
            <person name="Fu X."/>
            <person name="Pan Q."/>
            <person name="Wang Y."/>
            <person name="Lv Z."/>
            <person name="Lu X."/>
            <person name="Zhang F."/>
            <person name="Jiang W."/>
            <person name="Ma Y."/>
            <person name="Chen M."/>
            <person name="Hao X."/>
            <person name="Li L."/>
            <person name="Tang Y."/>
            <person name="Lv G."/>
            <person name="Zhou Y."/>
            <person name="Sun X."/>
            <person name="Brodelius P.E."/>
            <person name="Rose J.K.C."/>
            <person name="Tang K."/>
        </authorList>
    </citation>
    <scope>NUCLEOTIDE SEQUENCE [LARGE SCALE GENOMIC DNA]</scope>
    <source>
        <strain evidence="4">cv. Huhao1</strain>
        <tissue evidence="3">Leaf</tissue>
    </source>
</reference>
<dbReference type="PANTHER" id="PTHR46250">
    <property type="entry name" value="MYB/SANT-LIKE DNA-BINDING DOMAIN PROTEIN-RELATED"/>
    <property type="match status" value="1"/>
</dbReference>
<feature type="domain" description="Myb/SANT-like" evidence="2">
    <location>
        <begin position="35"/>
        <end position="120"/>
    </location>
</feature>
<evidence type="ECO:0000256" key="1">
    <source>
        <dbReference type="SAM" id="MobiDB-lite"/>
    </source>
</evidence>
<comment type="caution">
    <text evidence="3">The sequence shown here is derived from an EMBL/GenBank/DDBJ whole genome shotgun (WGS) entry which is preliminary data.</text>
</comment>
<gene>
    <name evidence="3" type="ORF">CTI12_AA441030</name>
</gene>
<dbReference type="Pfam" id="PF12776">
    <property type="entry name" value="Myb_DNA-bind_3"/>
    <property type="match status" value="1"/>
</dbReference>
<name>A0A2U1LQJ0_ARTAN</name>
<accession>A0A2U1LQJ0</accession>